<dbReference type="EC" id="3.-.-.-" evidence="2"/>
<reference evidence="2" key="3">
    <citation type="journal article" date="2023" name="Chem. Biol. Interact.">
        <title>The ESTHER database on alpha/beta hydrolase fold proteins - An overview of recent developments.</title>
        <authorList>
            <person name="Chatonnet A."/>
            <person name="Perochon M."/>
            <person name="Velluet E."/>
            <person name="Marchot P."/>
        </authorList>
    </citation>
    <scope>NUCLEOTIDE SEQUENCE</scope>
</reference>
<accession>A0A8B6X8W8</accession>
<proteinExistence type="predicted"/>
<evidence type="ECO:0000313" key="1">
    <source>
        <dbReference type="Proteomes" id="UP000675920"/>
    </source>
</evidence>
<dbReference type="OrthoDB" id="9800435at2"/>
<dbReference type="SUPFAM" id="SSF53474">
    <property type="entry name" value="alpha/beta-Hydrolases"/>
    <property type="match status" value="1"/>
</dbReference>
<reference evidence="2" key="4">
    <citation type="submission" date="2025-08" db="UniProtKB">
        <authorList>
            <consortium name="RefSeq"/>
        </authorList>
    </citation>
    <scope>IDENTIFICATION</scope>
</reference>
<sequence>MASTVEFIDGAAGPIEVALDTPDAERFATPRGFALVGHPHPLFGGTNTNKVVMTIARALVQLGFIVARPNFRGVGKTAGEHDAGKGEADDNTLVARTLIARFQPASVVLGGFSFGSFVTTHVAQRLADDGVAIEKLVLAGTATSRWNVLPVPAGSLVVHGELDDTVPLSSVLDWARPQDLPVVVVPGADHFFHRKLVPLKHLVLDALAPRILPADEAGDDAA</sequence>
<reference evidence="2" key="1">
    <citation type="journal article" date="2000" name="Curr. Protein Pept. Sci.">
        <title>Alpha/Beta-hydrolase fold enzymes: structures, functions and mechanisms.</title>
        <authorList>
            <person name="Holmquist M."/>
        </authorList>
    </citation>
    <scope>NUCLEOTIDE SEQUENCE</scope>
</reference>
<evidence type="ECO:0000313" key="2">
    <source>
        <dbReference type="RefSeq" id="WP_051378087.1"/>
    </source>
</evidence>
<organism evidence="1 2">
    <name type="scientific">Derxia gummosa DSM 723</name>
    <dbReference type="NCBI Taxonomy" id="1121388"/>
    <lineage>
        <taxon>Bacteria</taxon>
        <taxon>Pseudomonadati</taxon>
        <taxon>Pseudomonadota</taxon>
        <taxon>Betaproteobacteria</taxon>
        <taxon>Burkholderiales</taxon>
        <taxon>Alcaligenaceae</taxon>
        <taxon>Derxia</taxon>
    </lineage>
</organism>
<keyword evidence="2" id="KW-0378">Hydrolase</keyword>
<dbReference type="GO" id="GO:0016787">
    <property type="term" value="F:hydrolase activity"/>
    <property type="evidence" value="ECO:0007669"/>
    <property type="project" value="UniProtKB-KW"/>
</dbReference>
<dbReference type="RefSeq" id="WP_051378087.1">
    <property type="nucleotide sequence ID" value="NZ_AXWS01000007.1"/>
</dbReference>
<dbReference type="PANTHER" id="PTHR42103:SF2">
    <property type="entry name" value="AB HYDROLASE-1 DOMAIN-CONTAINING PROTEIN"/>
    <property type="match status" value="1"/>
</dbReference>
<dbReference type="AlphaFoldDB" id="A0A8B6X8W8"/>
<dbReference type="PANTHER" id="PTHR42103">
    <property type="entry name" value="ALPHA/BETA-HYDROLASES SUPERFAMILY PROTEIN"/>
    <property type="match status" value="1"/>
</dbReference>
<dbReference type="Proteomes" id="UP000675920">
    <property type="component" value="Unplaced"/>
</dbReference>
<dbReference type="InterPro" id="IPR029058">
    <property type="entry name" value="AB_hydrolase_fold"/>
</dbReference>
<name>A0A8B6X8W8_9BURK</name>
<keyword evidence="1" id="KW-1185">Reference proteome</keyword>
<reference evidence="2" key="2">
    <citation type="journal article" date="2009" name="Protein Pept. Lett.">
        <title>Alpha/beta hydrolase fold: an update.</title>
        <authorList>
            <person name="Carr P.D."/>
            <person name="Ollis D.L."/>
        </authorList>
    </citation>
    <scope>NUCLEOTIDE SEQUENCE</scope>
</reference>
<protein>
    <submittedName>
        <fullName evidence="2">Alpha/beta hydrolase</fullName>
        <ecNumber evidence="2">3.-.-.-</ecNumber>
    </submittedName>
</protein>
<dbReference type="Gene3D" id="3.40.50.1820">
    <property type="entry name" value="alpha/beta hydrolase"/>
    <property type="match status" value="1"/>
</dbReference>